<gene>
    <name evidence="4" type="ORF">CFK40_07045</name>
</gene>
<organism evidence="4 5">
    <name type="scientific">Virgibacillus necropolis</name>
    <dbReference type="NCBI Taxonomy" id="163877"/>
    <lineage>
        <taxon>Bacteria</taxon>
        <taxon>Bacillati</taxon>
        <taxon>Bacillota</taxon>
        <taxon>Bacilli</taxon>
        <taxon>Bacillales</taxon>
        <taxon>Bacillaceae</taxon>
        <taxon>Virgibacillus</taxon>
    </lineage>
</organism>
<dbReference type="KEGG" id="vne:CFK40_07045"/>
<feature type="domain" description="Alkyl hydroperoxide reductase subunit C/ Thiol specific antioxidant" evidence="3">
    <location>
        <begin position="1"/>
        <end position="73"/>
    </location>
</feature>
<keyword evidence="1" id="KW-1015">Disulfide bond</keyword>
<keyword evidence="5" id="KW-1185">Reference proteome</keyword>
<evidence type="ECO:0000259" key="3">
    <source>
        <dbReference type="Pfam" id="PF00578"/>
    </source>
</evidence>
<name>A0A221MAY1_9BACI</name>
<feature type="repeat" description="TPR" evidence="2">
    <location>
        <begin position="121"/>
        <end position="154"/>
    </location>
</feature>
<evidence type="ECO:0000256" key="1">
    <source>
        <dbReference type="ARBA" id="ARBA00023157"/>
    </source>
</evidence>
<dbReference type="AlphaFoldDB" id="A0A221MAY1"/>
<dbReference type="Pfam" id="PF00578">
    <property type="entry name" value="AhpC-TSA"/>
    <property type="match status" value="1"/>
</dbReference>
<dbReference type="SUPFAM" id="SSF52833">
    <property type="entry name" value="Thioredoxin-like"/>
    <property type="match status" value="1"/>
</dbReference>
<dbReference type="CDD" id="cd02966">
    <property type="entry name" value="TlpA_like_family"/>
    <property type="match status" value="1"/>
</dbReference>
<dbReference type="InterPro" id="IPR050553">
    <property type="entry name" value="Thioredoxin_ResA/DsbE_sf"/>
</dbReference>
<proteinExistence type="predicted"/>
<protein>
    <submittedName>
        <fullName evidence="4">Thioredoxin family protein</fullName>
    </submittedName>
</protein>
<dbReference type="GO" id="GO:0016491">
    <property type="term" value="F:oxidoreductase activity"/>
    <property type="evidence" value="ECO:0007669"/>
    <property type="project" value="InterPro"/>
</dbReference>
<dbReference type="PANTHER" id="PTHR42852:SF17">
    <property type="entry name" value="THIOREDOXIN-LIKE PROTEIN HI_1115"/>
    <property type="match status" value="1"/>
</dbReference>
<dbReference type="Gene3D" id="3.40.30.10">
    <property type="entry name" value="Glutaredoxin"/>
    <property type="match status" value="1"/>
</dbReference>
<dbReference type="Proteomes" id="UP000204391">
    <property type="component" value="Chromosome"/>
</dbReference>
<evidence type="ECO:0000313" key="5">
    <source>
        <dbReference type="Proteomes" id="UP000204391"/>
    </source>
</evidence>
<dbReference type="InterPro" id="IPR019734">
    <property type="entry name" value="TPR_rpt"/>
</dbReference>
<dbReference type="PANTHER" id="PTHR42852">
    <property type="entry name" value="THIOL:DISULFIDE INTERCHANGE PROTEIN DSBE"/>
    <property type="match status" value="1"/>
</dbReference>
<dbReference type="OrthoDB" id="2448804at2"/>
<accession>A0A221MAY1</accession>
<evidence type="ECO:0000256" key="2">
    <source>
        <dbReference type="PROSITE-ProRule" id="PRU00339"/>
    </source>
</evidence>
<evidence type="ECO:0000313" key="4">
    <source>
        <dbReference type="EMBL" id="ASN04787.1"/>
    </source>
</evidence>
<dbReference type="InterPro" id="IPR036249">
    <property type="entry name" value="Thioredoxin-like_sf"/>
</dbReference>
<dbReference type="RefSeq" id="WP_089531638.1">
    <property type="nucleotide sequence ID" value="NZ_CP022437.1"/>
</dbReference>
<dbReference type="InterPro" id="IPR000866">
    <property type="entry name" value="AhpC/TSA"/>
</dbReference>
<keyword evidence="2" id="KW-0802">TPR repeat</keyword>
<dbReference type="PROSITE" id="PS50005">
    <property type="entry name" value="TPR"/>
    <property type="match status" value="1"/>
</dbReference>
<dbReference type="EMBL" id="CP022437">
    <property type="protein sequence ID" value="ASN04787.1"/>
    <property type="molecule type" value="Genomic_DNA"/>
</dbReference>
<reference evidence="4 5" key="1">
    <citation type="journal article" date="2003" name="Int. J. Syst. Evol. Microbiol.">
        <title>Virgibacillus carmonensis sp. nov., Virgibacillus necropolis sp. nov. and Virgibacillus picturae sp. nov., three novel species isolated from deteriorated mural paintings, transfer of the species of the genus salibacillus to Virgibacillus, as Virgibacillus marismortui comb. nov. and Virgibacillus salexigens comb. nov., and emended description of the genus Virgibacillus.</title>
        <authorList>
            <person name="Heyrman J."/>
            <person name="Logan N.A."/>
            <person name="Busse H.J."/>
            <person name="Balcaen A."/>
            <person name="Lebbe L."/>
            <person name="Rodriguez-Diaz M."/>
            <person name="Swings J."/>
            <person name="De Vos P."/>
        </authorList>
    </citation>
    <scope>NUCLEOTIDE SEQUENCE [LARGE SCALE GENOMIC DNA]</scope>
    <source>
        <strain evidence="4 5">LMG 19488</strain>
    </source>
</reference>
<dbReference type="GO" id="GO:0016209">
    <property type="term" value="F:antioxidant activity"/>
    <property type="evidence" value="ECO:0007669"/>
    <property type="project" value="InterPro"/>
</dbReference>
<sequence>MPGWQEFYQKYKNENFELLSVSVDIQGAEVAKPYAQDMPFTTVVDTENKLANLFGFKIVPNGIFIDKNGTIRLIKQGFQVTNDEHVESVRKLIFGEVEKIELDDQYYNPVGAASNVETMLAQTKYKLGMEYANNGKKEDALKELDEALLLDTDNFLIRKQRWYIRYPEKFSPTIDTDWQQKQLEKEKAEEAQLKDELICGPEGCVIPGTFSDTKK</sequence>